<dbReference type="Pfam" id="PF21821">
    <property type="entry name" value="Dit_like"/>
    <property type="match status" value="1"/>
</dbReference>
<protein>
    <recommendedName>
        <fullName evidence="1">Dit-like phage tail protein N-terminal domain-containing protein</fullName>
    </recommendedName>
</protein>
<accession>A0ABT5M518</accession>
<gene>
    <name evidence="2" type="ORF">PSI22_14315</name>
</gene>
<organism evidence="2 3">
    <name type="scientific">Xenorhabdus aichiensis</name>
    <dbReference type="NCBI Taxonomy" id="3025874"/>
    <lineage>
        <taxon>Bacteria</taxon>
        <taxon>Pseudomonadati</taxon>
        <taxon>Pseudomonadota</taxon>
        <taxon>Gammaproteobacteria</taxon>
        <taxon>Enterobacterales</taxon>
        <taxon>Morganellaceae</taxon>
        <taxon>Xenorhabdus</taxon>
    </lineage>
</organism>
<dbReference type="RefSeq" id="WP_273580328.1">
    <property type="nucleotide sequence ID" value="NZ_JAQRFO010000032.1"/>
</dbReference>
<dbReference type="InterPro" id="IPR048494">
    <property type="entry name" value="Dit-like_N"/>
</dbReference>
<reference evidence="2 3" key="1">
    <citation type="submission" date="2023-02" db="EMBL/GenBank/DDBJ databases">
        <title>Entomopathogenic bacteria.</title>
        <authorList>
            <person name="Machado R.A."/>
        </authorList>
    </citation>
    <scope>NUCLEOTIDE SEQUENCE [LARGE SCALE GENOMIC DNA]</scope>
    <source>
        <strain evidence="2 3">XENO-7</strain>
    </source>
</reference>
<evidence type="ECO:0000313" key="2">
    <source>
        <dbReference type="EMBL" id="MDC9622779.1"/>
    </source>
</evidence>
<keyword evidence="3" id="KW-1185">Reference proteome</keyword>
<evidence type="ECO:0000313" key="3">
    <source>
        <dbReference type="Proteomes" id="UP001214757"/>
    </source>
</evidence>
<proteinExistence type="predicted"/>
<dbReference type="EMBL" id="JAQRFO010000032">
    <property type="protein sequence ID" value="MDC9622779.1"/>
    <property type="molecule type" value="Genomic_DNA"/>
</dbReference>
<comment type="caution">
    <text evidence="2">The sequence shown here is derived from an EMBL/GenBank/DDBJ whole genome shotgun (WGS) entry which is preliminary data.</text>
</comment>
<evidence type="ECO:0000259" key="1">
    <source>
        <dbReference type="Pfam" id="PF21821"/>
    </source>
</evidence>
<name>A0ABT5M518_9GAMM</name>
<dbReference type="Proteomes" id="UP001214757">
    <property type="component" value="Unassembled WGS sequence"/>
</dbReference>
<feature type="domain" description="Dit-like phage tail protein N-terminal" evidence="1">
    <location>
        <begin position="21"/>
        <end position="156"/>
    </location>
</feature>
<sequence>MDILSTLFSQNTRKIEMIVPSVVISEKHMDSTEITEHPVQYGASISDHAYDKPSEVTMEIGFAGGGSLIDGFDTSKIKLFDLDTGATLGKSPKEVYEQLLKLKASKEPFDVITGKRRYRNMLIRAIEVTTDKTSENVLMVTLTLREVIIVELATVKGVKVPPERMKYPLDTSPTIDKGTKTPIVPKENKSLMIHAKEISKKLLERFK</sequence>